<gene>
    <name evidence="4" type="ORF">E6P75_11895</name>
    <name evidence="3" type="ORF">NP7_10375</name>
</gene>
<geneLocation type="plasmid" evidence="3">
    <name>pNP7-1</name>
</geneLocation>
<reference evidence="4" key="4">
    <citation type="submission" date="2019-04" db="EMBL/GenBank/DDBJ databases">
        <title>Moraxella osloensis CCUG 73412, isolated from corneal scrapings as causative agent of keratitis.</title>
        <authorList>
            <person name="Connolly G."/>
            <person name="Jaen-Luchoro D."/>
            <person name="Pinyeiro-Iglesias B."/>
            <person name="Curry A."/>
            <person name="Knowles S."/>
            <person name="Moore E.R.B."/>
        </authorList>
    </citation>
    <scope>NUCLEOTIDE SEQUENCE</scope>
    <source>
        <strain evidence="4">CCUG 73412</strain>
    </source>
</reference>
<reference evidence="3" key="2">
    <citation type="journal article" date="2018" name="Genome Announc.">
        <title>Complete Genome Sequences of Three Moraxella osloensis Strains Isolated from Human Skin.</title>
        <authorList>
            <person name="Lim J.Y."/>
            <person name="Hwang I."/>
            <person name="Ganzorig M."/>
            <person name="Huang S.L."/>
            <person name="Cho G.S."/>
            <person name="Franz C.M.A.P."/>
            <person name="Lee K."/>
        </authorList>
    </citation>
    <scope>NUCLEOTIDE SEQUENCE</scope>
    <source>
        <strain evidence="3">NP7</strain>
        <plasmid evidence="3">pNP7-1</plasmid>
    </source>
</reference>
<keyword evidence="2" id="KW-0472">Membrane</keyword>
<keyword evidence="2" id="KW-0812">Transmembrane</keyword>
<dbReference type="RefSeq" id="WP_100271103.1">
    <property type="nucleotide sequence ID" value="NZ_CP024444.1"/>
</dbReference>
<evidence type="ECO:0000313" key="3">
    <source>
        <dbReference type="EMBL" id="ATR79760.1"/>
    </source>
</evidence>
<feature type="region of interest" description="Disordered" evidence="1">
    <location>
        <begin position="74"/>
        <end position="103"/>
    </location>
</feature>
<evidence type="ECO:0000313" key="5">
    <source>
        <dbReference type="Proteomes" id="UP000229340"/>
    </source>
</evidence>
<dbReference type="Proteomes" id="UP000229340">
    <property type="component" value="Plasmid pNP7-1"/>
</dbReference>
<keyword evidence="2" id="KW-1133">Transmembrane helix</keyword>
<geneLocation type="plasmid" evidence="5">
    <name>pnp7-1</name>
</geneLocation>
<reference evidence="3" key="3">
    <citation type="journal article" date="2018" name="Misainmurhag Hoiji">
        <title>Complete genome sequence of multidrug-resistant Moraxella osloensis NP7 with multiple plasmids isolated from human skin.</title>
        <authorList>
            <person name="Ganzorig M."/>
            <person name="Lim J.Y."/>
            <person name="Hwang I."/>
            <person name="Lee K."/>
        </authorList>
    </citation>
    <scope>NUCLEOTIDE SEQUENCE</scope>
    <source>
        <strain evidence="3">NP7</strain>
        <plasmid evidence="3">pNP7-1</plasmid>
    </source>
</reference>
<name>A0A2D2LXR0_FAUOS</name>
<proteinExistence type="predicted"/>
<reference evidence="5" key="1">
    <citation type="submission" date="2017-10" db="EMBL/GenBank/DDBJ databases">
        <title>Complete genome sequence of Moraxella osloensis NP7 isolated from human skin.</title>
        <authorList>
            <person name="Lee K."/>
            <person name="Lim J.Y."/>
            <person name="Hwang I."/>
        </authorList>
    </citation>
    <scope>NUCLEOTIDE SEQUENCE [LARGE SCALE GENOMIC DNA]</scope>
    <source>
        <strain evidence="5">NP7</strain>
        <plasmid evidence="5">pnp7-1</plasmid>
    </source>
</reference>
<accession>A0A2D2LXR0</accession>
<protein>
    <submittedName>
        <fullName evidence="3">Uncharacterized protein</fullName>
    </submittedName>
</protein>
<organism evidence="3 5">
    <name type="scientific">Faucicola osloensis</name>
    <name type="common">Moraxella osloensis</name>
    <dbReference type="NCBI Taxonomy" id="34062"/>
    <lineage>
        <taxon>Bacteria</taxon>
        <taxon>Pseudomonadati</taxon>
        <taxon>Pseudomonadota</taxon>
        <taxon>Gammaproteobacteria</taxon>
        <taxon>Moraxellales</taxon>
        <taxon>Moraxellaceae</taxon>
        <taxon>Faucicola</taxon>
    </lineage>
</organism>
<dbReference type="AlphaFoldDB" id="A0A2D2LXR0"/>
<evidence type="ECO:0000313" key="4">
    <source>
        <dbReference type="EMBL" id="MDI4510897.1"/>
    </source>
</evidence>
<evidence type="ECO:0000256" key="1">
    <source>
        <dbReference type="SAM" id="MobiDB-lite"/>
    </source>
</evidence>
<feature type="transmembrane region" description="Helical" evidence="2">
    <location>
        <begin position="26"/>
        <end position="44"/>
    </location>
</feature>
<dbReference type="EMBL" id="SSCJ01000014">
    <property type="protein sequence ID" value="MDI4510897.1"/>
    <property type="molecule type" value="Genomic_DNA"/>
</dbReference>
<sequence>MKLSNNFKLEIGDKAKGTLKEVRNGIFLFAFVFSLTLLFIQAFFHQADVQNQNRERHIQNIRLKVDLQTVGNTAPQLDNETKKSVDRIKANREKVKNKESNKP</sequence>
<keyword evidence="3" id="KW-0614">Plasmid</keyword>
<dbReference type="EMBL" id="CP024444">
    <property type="protein sequence ID" value="ATR79760.1"/>
    <property type="molecule type" value="Genomic_DNA"/>
</dbReference>
<feature type="compositionally biased region" description="Basic and acidic residues" evidence="1">
    <location>
        <begin position="79"/>
        <end position="103"/>
    </location>
</feature>
<evidence type="ECO:0000256" key="2">
    <source>
        <dbReference type="SAM" id="Phobius"/>
    </source>
</evidence>